<reference evidence="3 4" key="1">
    <citation type="journal article" date="2019" name="Int. J. Syst. Evol. Microbiol.">
        <title>The Global Catalogue of Microorganisms (GCM) 10K type strain sequencing project: providing services to taxonomists for standard genome sequencing and annotation.</title>
        <authorList>
            <consortium name="The Broad Institute Genomics Platform"/>
            <consortium name="The Broad Institute Genome Sequencing Center for Infectious Disease"/>
            <person name="Wu L."/>
            <person name="Ma J."/>
        </authorList>
    </citation>
    <scope>NUCLEOTIDE SEQUENCE [LARGE SCALE GENOMIC DNA]</scope>
    <source>
        <strain evidence="3 4">JCM 14326</strain>
    </source>
</reference>
<evidence type="ECO:0000256" key="1">
    <source>
        <dbReference type="ARBA" id="ARBA00023125"/>
    </source>
</evidence>
<dbReference type="InterPro" id="IPR047057">
    <property type="entry name" value="MerR_fam"/>
</dbReference>
<comment type="caution">
    <text evidence="3">The sequence shown here is derived from an EMBL/GenBank/DDBJ whole genome shotgun (WGS) entry which is preliminary data.</text>
</comment>
<name>A0ABN2N391_9MICO</name>
<dbReference type="InterPro" id="IPR011256">
    <property type="entry name" value="Reg_factor_effector_dom_sf"/>
</dbReference>
<dbReference type="InterPro" id="IPR010499">
    <property type="entry name" value="AraC_E-bd"/>
</dbReference>
<dbReference type="RefSeq" id="WP_344098777.1">
    <property type="nucleotide sequence ID" value="NZ_BAAANL010000001.1"/>
</dbReference>
<dbReference type="PANTHER" id="PTHR30204">
    <property type="entry name" value="REDOX-CYCLING DRUG-SENSING TRANSCRIPTIONAL ACTIVATOR SOXR"/>
    <property type="match status" value="1"/>
</dbReference>
<dbReference type="Gene3D" id="1.10.1660.10">
    <property type="match status" value="1"/>
</dbReference>
<evidence type="ECO:0000259" key="2">
    <source>
        <dbReference type="PROSITE" id="PS50937"/>
    </source>
</evidence>
<dbReference type="Pfam" id="PF13411">
    <property type="entry name" value="MerR_1"/>
    <property type="match status" value="1"/>
</dbReference>
<dbReference type="InterPro" id="IPR009061">
    <property type="entry name" value="DNA-bd_dom_put_sf"/>
</dbReference>
<evidence type="ECO:0000313" key="3">
    <source>
        <dbReference type="EMBL" id="GAA1849149.1"/>
    </source>
</evidence>
<sequence>MLSIGAFAQIGQVTHRMLRHWDQAGLLVPAHVDEFNGYRSYDPSQLDRLHRIVALRALGFGLDDISALLAEGVGPDRLAGLLSERRGELEREHALATARLFDVERRLRFIAEEKTMPGIEIVTKKLPAVRMAARTFTVAEQPEIGPLVGPAFDAVADAVTAAHGPGRLGIPMATYTMVEDGITAVVGFEYGGEVLDGFEIAELPAVDEAFCTVHLGSMAGIGGTWQALHTELTARGFAPSAPGREVYLRAEGEDQSDWVTEIQQPVTRAR</sequence>
<dbReference type="PANTHER" id="PTHR30204:SF97">
    <property type="entry name" value="MERR FAMILY REGULATORY PROTEIN"/>
    <property type="match status" value="1"/>
</dbReference>
<dbReference type="CDD" id="cd01107">
    <property type="entry name" value="HTH_BmrR"/>
    <property type="match status" value="1"/>
</dbReference>
<dbReference type="Gene3D" id="3.20.80.10">
    <property type="entry name" value="Regulatory factor, effector binding domain"/>
    <property type="match status" value="1"/>
</dbReference>
<gene>
    <name evidence="3" type="ORF">GCM10009751_01720</name>
</gene>
<dbReference type="EMBL" id="BAAANL010000001">
    <property type="protein sequence ID" value="GAA1849149.1"/>
    <property type="molecule type" value="Genomic_DNA"/>
</dbReference>
<dbReference type="PROSITE" id="PS50937">
    <property type="entry name" value="HTH_MERR_2"/>
    <property type="match status" value="1"/>
</dbReference>
<dbReference type="InterPro" id="IPR000551">
    <property type="entry name" value="MerR-type_HTH_dom"/>
</dbReference>
<organism evidence="3 4">
    <name type="scientific">Myceligenerans crystallogenes</name>
    <dbReference type="NCBI Taxonomy" id="316335"/>
    <lineage>
        <taxon>Bacteria</taxon>
        <taxon>Bacillati</taxon>
        <taxon>Actinomycetota</taxon>
        <taxon>Actinomycetes</taxon>
        <taxon>Micrococcales</taxon>
        <taxon>Promicromonosporaceae</taxon>
        <taxon>Myceligenerans</taxon>
    </lineage>
</organism>
<accession>A0ABN2N391</accession>
<proteinExistence type="predicted"/>
<keyword evidence="4" id="KW-1185">Reference proteome</keyword>
<dbReference type="SMART" id="SM00871">
    <property type="entry name" value="AraC_E_bind"/>
    <property type="match status" value="1"/>
</dbReference>
<dbReference type="Proteomes" id="UP001501094">
    <property type="component" value="Unassembled WGS sequence"/>
</dbReference>
<protein>
    <submittedName>
        <fullName evidence="3">MerR family transcriptional regulator</fullName>
    </submittedName>
</protein>
<dbReference type="SUPFAM" id="SSF46955">
    <property type="entry name" value="Putative DNA-binding domain"/>
    <property type="match status" value="1"/>
</dbReference>
<keyword evidence="1" id="KW-0238">DNA-binding</keyword>
<evidence type="ECO:0000313" key="4">
    <source>
        <dbReference type="Proteomes" id="UP001501094"/>
    </source>
</evidence>
<dbReference type="SMART" id="SM00422">
    <property type="entry name" value="HTH_MERR"/>
    <property type="match status" value="1"/>
</dbReference>
<dbReference type="SUPFAM" id="SSF55136">
    <property type="entry name" value="Probable bacterial effector-binding domain"/>
    <property type="match status" value="1"/>
</dbReference>
<feature type="domain" description="HTH merR-type" evidence="2">
    <location>
        <begin position="1"/>
        <end position="71"/>
    </location>
</feature>